<sequence>MPTDTDRPDGAPGTHPAEVPAAANRTGVAPDMTGPGREAAVDASGARPPLDYYLLVPGRRDQVTGPAPVDGIVVEEFVFDGDHTSIGLDTACWTPSDGVWRSSAALSRDLRANPSLRLRVVPVPRRDAEDAYRLFRGGELPGETALRTLFTDRLPVPGSAPLRFEDAQVPEGFHDKRLHRVLFAGDLTPGRLPALQAAWGMTPADDPGARVLGTAGVRVAGDVFTWELRRVGAGGACALDLTAYLSTPRDATIGPLLRRLTTTLRYQGLIPVMVERFS</sequence>
<reference evidence="3" key="1">
    <citation type="journal article" date="2019" name="Int. J. Syst. Evol. Microbiol.">
        <title>The Global Catalogue of Microorganisms (GCM) 10K type strain sequencing project: providing services to taxonomists for standard genome sequencing and annotation.</title>
        <authorList>
            <consortium name="The Broad Institute Genomics Platform"/>
            <consortium name="The Broad Institute Genome Sequencing Center for Infectious Disease"/>
            <person name="Wu L."/>
            <person name="Ma J."/>
        </authorList>
    </citation>
    <scope>NUCLEOTIDE SEQUENCE [LARGE SCALE GENOMIC DNA]</scope>
    <source>
        <strain evidence="3">CGMCC 4.7132</strain>
    </source>
</reference>
<dbReference type="RefSeq" id="WP_380850837.1">
    <property type="nucleotide sequence ID" value="NZ_JBHSFP010000045.1"/>
</dbReference>
<dbReference type="EMBL" id="JBHSFP010000045">
    <property type="protein sequence ID" value="MFC4536418.1"/>
    <property type="molecule type" value="Genomic_DNA"/>
</dbReference>
<dbReference type="Proteomes" id="UP001596004">
    <property type="component" value="Unassembled WGS sequence"/>
</dbReference>
<keyword evidence="3" id="KW-1185">Reference proteome</keyword>
<evidence type="ECO:0000256" key="1">
    <source>
        <dbReference type="SAM" id="MobiDB-lite"/>
    </source>
</evidence>
<evidence type="ECO:0000313" key="2">
    <source>
        <dbReference type="EMBL" id="MFC4536418.1"/>
    </source>
</evidence>
<proteinExistence type="predicted"/>
<name>A0ABV9CTW2_9ACTN</name>
<evidence type="ECO:0000313" key="3">
    <source>
        <dbReference type="Proteomes" id="UP001596004"/>
    </source>
</evidence>
<comment type="caution">
    <text evidence="2">The sequence shown here is derived from an EMBL/GenBank/DDBJ whole genome shotgun (WGS) entry which is preliminary data.</text>
</comment>
<organism evidence="2 3">
    <name type="scientific">Sphaerisporangium dianthi</name>
    <dbReference type="NCBI Taxonomy" id="1436120"/>
    <lineage>
        <taxon>Bacteria</taxon>
        <taxon>Bacillati</taxon>
        <taxon>Actinomycetota</taxon>
        <taxon>Actinomycetes</taxon>
        <taxon>Streptosporangiales</taxon>
        <taxon>Streptosporangiaceae</taxon>
        <taxon>Sphaerisporangium</taxon>
    </lineage>
</organism>
<protein>
    <submittedName>
        <fullName evidence="2">Uncharacterized protein</fullName>
    </submittedName>
</protein>
<accession>A0ABV9CTW2</accession>
<gene>
    <name evidence="2" type="ORF">ACFO60_37100</name>
</gene>
<feature type="region of interest" description="Disordered" evidence="1">
    <location>
        <begin position="1"/>
        <end position="44"/>
    </location>
</feature>